<evidence type="ECO:0000313" key="10">
    <source>
        <dbReference type="EMBL" id="HAT1608494.1"/>
    </source>
</evidence>
<accession>A0A443VSK4</accession>
<evidence type="ECO:0000256" key="8">
    <source>
        <dbReference type="ARBA" id="ARBA00023277"/>
    </source>
</evidence>
<organism evidence="11 14">
    <name type="scientific">Raoultella planticola</name>
    <name type="common">Klebsiella planticola</name>
    <dbReference type="NCBI Taxonomy" id="575"/>
    <lineage>
        <taxon>Bacteria</taxon>
        <taxon>Pseudomonadati</taxon>
        <taxon>Pseudomonadota</taxon>
        <taxon>Gammaproteobacteria</taxon>
        <taxon>Enterobacterales</taxon>
        <taxon>Enterobacteriaceae</taxon>
        <taxon>Klebsiella/Raoultella group</taxon>
        <taxon>Raoultella</taxon>
    </lineage>
</organism>
<evidence type="ECO:0000313" key="14">
    <source>
        <dbReference type="Proteomes" id="UP000288843"/>
    </source>
</evidence>
<dbReference type="GO" id="GO:0004747">
    <property type="term" value="F:ribokinase activity"/>
    <property type="evidence" value="ECO:0007669"/>
    <property type="project" value="UniProtKB-EC"/>
</dbReference>
<keyword evidence="6" id="KW-0460">Magnesium</keyword>
<feature type="domain" description="Carbohydrate kinase PfkB" evidence="9">
    <location>
        <begin position="1"/>
        <end position="285"/>
    </location>
</feature>
<keyword evidence="3" id="KW-0547">Nucleotide-binding</keyword>
<reference evidence="11 14" key="3">
    <citation type="submission" date="2018-06" db="EMBL/GenBank/DDBJ databases">
        <title>Carbapenemase-producing Enterobacteriaceae present in wastewater treatment plant effluent and nearby surface waters in the US.</title>
        <authorList>
            <person name="Mathys D.A."/>
            <person name="Mollenkopf D.F."/>
            <person name="Feicht S.M."/>
            <person name="Adams R.J."/>
            <person name="Albers A.L."/>
            <person name="Stuever D.M."/>
            <person name="Daniels J.B."/>
            <person name="Wittum T.E."/>
        </authorList>
    </citation>
    <scope>NUCLEOTIDE SEQUENCE [LARGE SCALE GENOMIC DNA]</scope>
    <source>
        <strain evidence="11 14">GEO_47_Down_B</strain>
    </source>
</reference>
<keyword evidence="5" id="KW-0067">ATP-binding</keyword>
<dbReference type="EMBL" id="FLAC01000002">
    <property type="protein sequence ID" value="SAP61396.1"/>
    <property type="molecule type" value="Genomic_DNA"/>
</dbReference>
<dbReference type="Proteomes" id="UP000288843">
    <property type="component" value="Unassembled WGS sequence"/>
</dbReference>
<evidence type="ECO:0000256" key="1">
    <source>
        <dbReference type="ARBA" id="ARBA00022679"/>
    </source>
</evidence>
<dbReference type="AlphaFoldDB" id="A0A443VSK4"/>
<reference evidence="10" key="2">
    <citation type="journal article" date="2018" name="Genome Biol.">
        <title>SKESA: strategic k-mer extension for scrupulous assemblies.</title>
        <authorList>
            <person name="Souvorov A."/>
            <person name="Agarwala R."/>
            <person name="Lipman D.J."/>
        </authorList>
    </citation>
    <scope>NUCLEOTIDE SEQUENCE</scope>
    <source>
        <strain evidence="10">MISC063</strain>
    </source>
</reference>
<evidence type="ECO:0000256" key="5">
    <source>
        <dbReference type="ARBA" id="ARBA00022840"/>
    </source>
</evidence>
<dbReference type="Pfam" id="PF00294">
    <property type="entry name" value="PfkB"/>
    <property type="match status" value="1"/>
</dbReference>
<evidence type="ECO:0000313" key="12">
    <source>
        <dbReference type="EMBL" id="SAP61396.1"/>
    </source>
</evidence>
<dbReference type="InterPro" id="IPR011877">
    <property type="entry name" value="Ribokinase"/>
</dbReference>
<proteinExistence type="predicted"/>
<dbReference type="GO" id="GO:0005524">
    <property type="term" value="F:ATP binding"/>
    <property type="evidence" value="ECO:0007669"/>
    <property type="project" value="UniProtKB-KW"/>
</dbReference>
<keyword evidence="8" id="KW-0119">Carbohydrate metabolism</keyword>
<dbReference type="EC" id="2.7.1.15" evidence="12"/>
<dbReference type="InterPro" id="IPR011611">
    <property type="entry name" value="PfkB_dom"/>
</dbReference>
<evidence type="ECO:0000259" key="9">
    <source>
        <dbReference type="Pfam" id="PF00294"/>
    </source>
</evidence>
<dbReference type="InterPro" id="IPR029056">
    <property type="entry name" value="Ribokinase-like"/>
</dbReference>
<evidence type="ECO:0000256" key="2">
    <source>
        <dbReference type="ARBA" id="ARBA00022723"/>
    </source>
</evidence>
<dbReference type="Proteomes" id="UP000078124">
    <property type="component" value="Unassembled WGS sequence"/>
</dbReference>
<dbReference type="PRINTS" id="PR00990">
    <property type="entry name" value="RIBOKINASE"/>
</dbReference>
<dbReference type="RefSeq" id="WP_047665259.1">
    <property type="nucleotide sequence ID" value="NZ_BIJB01000001.1"/>
</dbReference>
<evidence type="ECO:0000256" key="6">
    <source>
        <dbReference type="ARBA" id="ARBA00022842"/>
    </source>
</evidence>
<dbReference type="GO" id="GO:0046872">
    <property type="term" value="F:metal ion binding"/>
    <property type="evidence" value="ECO:0007669"/>
    <property type="project" value="UniProtKB-KW"/>
</dbReference>
<keyword evidence="2" id="KW-0479">Metal-binding</keyword>
<reference evidence="10" key="4">
    <citation type="submission" date="2020-11" db="EMBL/GenBank/DDBJ databases">
        <authorList>
            <consortium name="NCBI Pathogen Detection Project"/>
        </authorList>
    </citation>
    <scope>NUCLEOTIDE SEQUENCE</scope>
    <source>
        <strain evidence="10">MISC063</strain>
    </source>
</reference>
<dbReference type="PANTHER" id="PTHR10584">
    <property type="entry name" value="SUGAR KINASE"/>
    <property type="match status" value="1"/>
</dbReference>
<keyword evidence="1 12" id="KW-0808">Transferase</keyword>
<comment type="caution">
    <text evidence="11">The sequence shown here is derived from an EMBL/GenBank/DDBJ whole genome shotgun (WGS) entry which is preliminary data.</text>
</comment>
<evidence type="ECO:0000256" key="4">
    <source>
        <dbReference type="ARBA" id="ARBA00022777"/>
    </source>
</evidence>
<evidence type="ECO:0000256" key="3">
    <source>
        <dbReference type="ARBA" id="ARBA00022741"/>
    </source>
</evidence>
<dbReference type="GO" id="GO:0006014">
    <property type="term" value="P:D-ribose metabolic process"/>
    <property type="evidence" value="ECO:0007669"/>
    <property type="project" value="InterPro"/>
</dbReference>
<reference evidence="12 13" key="1">
    <citation type="submission" date="2016-05" db="EMBL/GenBank/DDBJ databases">
        <authorList>
            <consortium name="Pathogen Informatics"/>
        </authorList>
    </citation>
    <scope>NUCLEOTIDE SEQUENCE [LARGE SCALE GENOMIC DNA]</scope>
    <source>
        <strain evidence="12 13">2880STDY5682802</strain>
    </source>
</reference>
<keyword evidence="7" id="KW-0630">Potassium</keyword>
<protein>
    <submittedName>
        <fullName evidence="11">Ribokinase</fullName>
        <ecNumber evidence="12">2.7.1.15</ecNumber>
    </submittedName>
</protein>
<dbReference type="InterPro" id="IPR002139">
    <property type="entry name" value="Ribo/fructo_kinase"/>
</dbReference>
<evidence type="ECO:0000313" key="11">
    <source>
        <dbReference type="EMBL" id="RWT25112.1"/>
    </source>
</evidence>
<dbReference type="PANTHER" id="PTHR10584:SF166">
    <property type="entry name" value="RIBOKINASE"/>
    <property type="match status" value="1"/>
</dbReference>
<dbReference type="EMBL" id="DACSEA010000036">
    <property type="protein sequence ID" value="HAT1608494.1"/>
    <property type="molecule type" value="Genomic_DNA"/>
</dbReference>
<evidence type="ECO:0000313" key="13">
    <source>
        <dbReference type="Proteomes" id="UP000078124"/>
    </source>
</evidence>
<dbReference type="CDD" id="cd01174">
    <property type="entry name" value="ribokinase"/>
    <property type="match status" value="1"/>
</dbReference>
<name>A0A443VSK4_RAOPL</name>
<keyword evidence="4 11" id="KW-0418">Kinase</keyword>
<dbReference type="SUPFAM" id="SSF53613">
    <property type="entry name" value="Ribokinase-like"/>
    <property type="match status" value="1"/>
</dbReference>
<evidence type="ECO:0000256" key="7">
    <source>
        <dbReference type="ARBA" id="ARBA00022958"/>
    </source>
</evidence>
<dbReference type="EMBL" id="QKOX01000003">
    <property type="protein sequence ID" value="RWT25112.1"/>
    <property type="molecule type" value="Genomic_DNA"/>
</dbReference>
<dbReference type="Proteomes" id="UP000864422">
    <property type="component" value="Unassembled WGS sequence"/>
</dbReference>
<sequence length="287" mass="29679">MSKIVVAGSLHYDIMLDAHHRPEKGETVMGSGCTYKFGGKGGNQAISAARAGGDVIFIGAVGADAQGAFLLQTLCDAGVNIGSVATIDEIPSGMSVAISDVDGDYGAVVVSNANQHIPAKLFQQGDIWQDAGMLVLQNEVPETINLYAAIEASKRGIPVCINAAPARELSPQLESCITLLVVNAIEARDMCGVTVNDLSSALEAAELLAKRFSQVVVTAGEHGVAFCEAGIAGSTLAARRITLVSTHGAGDCFMGVLCTSLMHGEVLSDAVFRANEAAARHVSQPRA</sequence>
<dbReference type="Gene3D" id="3.40.1190.20">
    <property type="match status" value="1"/>
</dbReference>
<gene>
    <name evidence="12" type="primary">rbsK_2</name>
    <name evidence="11" type="ORF">DN603_03120</name>
    <name evidence="10" type="ORF">I8Y23_004879</name>
    <name evidence="12" type="ORF">SAMEA2273876_00810</name>
</gene>
<dbReference type="GeneID" id="57431373"/>